<accession>A0ABQ2R6N4</accession>
<dbReference type="InterPro" id="IPR036390">
    <property type="entry name" value="WH_DNA-bd_sf"/>
</dbReference>
<dbReference type="PROSITE" id="PS50949">
    <property type="entry name" value="HTH_GNTR"/>
    <property type="match status" value="1"/>
</dbReference>
<dbReference type="PANTHER" id="PTHR44846:SF17">
    <property type="entry name" value="GNTR-FAMILY TRANSCRIPTIONAL REGULATOR"/>
    <property type="match status" value="1"/>
</dbReference>
<evidence type="ECO:0000256" key="2">
    <source>
        <dbReference type="ARBA" id="ARBA00023125"/>
    </source>
</evidence>
<evidence type="ECO:0000259" key="5">
    <source>
        <dbReference type="PROSITE" id="PS50949"/>
    </source>
</evidence>
<dbReference type="EMBL" id="BMQJ01000012">
    <property type="protein sequence ID" value="GGQ11216.1"/>
    <property type="molecule type" value="Genomic_DNA"/>
</dbReference>
<keyword evidence="1" id="KW-0805">Transcription regulation</keyword>
<proteinExistence type="predicted"/>
<dbReference type="PANTHER" id="PTHR44846">
    <property type="entry name" value="MANNOSYL-D-GLYCERATE TRANSPORT/METABOLISM SYSTEM REPRESSOR MNGR-RELATED"/>
    <property type="match status" value="1"/>
</dbReference>
<sequence>MTVIDHGADRPVHRQLADLLRADIAAGRLKPGGMLPSQARLMQMHDLGPVAVRQALAILRAEGLIRTVKGEGSTVMVYDRQPYRVAAGADVEIRMPSPEERKQLKDAAAGETEMPEGVPVAVVKPGPRKHRVLLRGDRWRLVFGDEPQS</sequence>
<keyword evidence="3" id="KW-0804">Transcription</keyword>
<reference evidence="7" key="1">
    <citation type="journal article" date="2019" name="Int. J. Syst. Evol. Microbiol.">
        <title>The Global Catalogue of Microorganisms (GCM) 10K type strain sequencing project: providing services to taxonomists for standard genome sequencing and annotation.</title>
        <authorList>
            <consortium name="The Broad Institute Genomics Platform"/>
            <consortium name="The Broad Institute Genome Sequencing Center for Infectious Disease"/>
            <person name="Wu L."/>
            <person name="Ma J."/>
        </authorList>
    </citation>
    <scope>NUCLEOTIDE SEQUENCE [LARGE SCALE GENOMIC DNA]</scope>
    <source>
        <strain evidence="7">JCM 3115</strain>
    </source>
</reference>
<comment type="caution">
    <text evidence="6">The sequence shown here is derived from an EMBL/GenBank/DDBJ whole genome shotgun (WGS) entry which is preliminary data.</text>
</comment>
<protein>
    <recommendedName>
        <fullName evidence="5">HTH gntR-type domain-containing protein</fullName>
    </recommendedName>
</protein>
<dbReference type="SUPFAM" id="SSF46785">
    <property type="entry name" value="Winged helix' DNA-binding domain"/>
    <property type="match status" value="1"/>
</dbReference>
<dbReference type="Pfam" id="PF00392">
    <property type="entry name" value="GntR"/>
    <property type="match status" value="1"/>
</dbReference>
<keyword evidence="2" id="KW-0238">DNA-binding</keyword>
<dbReference type="Gene3D" id="1.10.10.10">
    <property type="entry name" value="Winged helix-like DNA-binding domain superfamily/Winged helix DNA-binding domain"/>
    <property type="match status" value="1"/>
</dbReference>
<dbReference type="InterPro" id="IPR000524">
    <property type="entry name" value="Tscrpt_reg_HTH_GntR"/>
</dbReference>
<dbReference type="CDD" id="cd07377">
    <property type="entry name" value="WHTH_GntR"/>
    <property type="match status" value="1"/>
</dbReference>
<evidence type="ECO:0000256" key="1">
    <source>
        <dbReference type="ARBA" id="ARBA00023015"/>
    </source>
</evidence>
<evidence type="ECO:0000256" key="4">
    <source>
        <dbReference type="SAM" id="MobiDB-lite"/>
    </source>
</evidence>
<dbReference type="InterPro" id="IPR036388">
    <property type="entry name" value="WH-like_DNA-bd_sf"/>
</dbReference>
<evidence type="ECO:0000256" key="3">
    <source>
        <dbReference type="ARBA" id="ARBA00023163"/>
    </source>
</evidence>
<dbReference type="Proteomes" id="UP000611554">
    <property type="component" value="Unassembled WGS sequence"/>
</dbReference>
<keyword evidence="7" id="KW-1185">Reference proteome</keyword>
<dbReference type="SMART" id="SM00345">
    <property type="entry name" value="HTH_GNTR"/>
    <property type="match status" value="1"/>
</dbReference>
<feature type="domain" description="HTH gntR-type" evidence="5">
    <location>
        <begin position="10"/>
        <end position="78"/>
    </location>
</feature>
<gene>
    <name evidence="6" type="ORF">GCM10010140_46710</name>
</gene>
<evidence type="ECO:0000313" key="7">
    <source>
        <dbReference type="Proteomes" id="UP000611554"/>
    </source>
</evidence>
<dbReference type="InterPro" id="IPR050679">
    <property type="entry name" value="Bact_HTH_transcr_reg"/>
</dbReference>
<dbReference type="RefSeq" id="WP_189248596.1">
    <property type="nucleotide sequence ID" value="NZ_BMQJ01000012.1"/>
</dbReference>
<evidence type="ECO:0000313" key="6">
    <source>
        <dbReference type="EMBL" id="GGQ11216.1"/>
    </source>
</evidence>
<organism evidence="6 7">
    <name type="scientific">Streptosporangium pseudovulgare</name>
    <dbReference type="NCBI Taxonomy" id="35765"/>
    <lineage>
        <taxon>Bacteria</taxon>
        <taxon>Bacillati</taxon>
        <taxon>Actinomycetota</taxon>
        <taxon>Actinomycetes</taxon>
        <taxon>Streptosporangiales</taxon>
        <taxon>Streptosporangiaceae</taxon>
        <taxon>Streptosporangium</taxon>
    </lineage>
</organism>
<feature type="region of interest" description="Disordered" evidence="4">
    <location>
        <begin position="97"/>
        <end position="122"/>
    </location>
</feature>
<name>A0ABQ2R6N4_9ACTN</name>